<reference evidence="3 4" key="1">
    <citation type="journal article" date="2019" name="Int. J. Syst. Evol. Microbiol.">
        <title>The Global Catalogue of Microorganisms (GCM) 10K type strain sequencing project: providing services to taxonomists for standard genome sequencing and annotation.</title>
        <authorList>
            <consortium name="The Broad Institute Genomics Platform"/>
            <consortium name="The Broad Institute Genome Sequencing Center for Infectious Disease"/>
            <person name="Wu L."/>
            <person name="Ma J."/>
        </authorList>
    </citation>
    <scope>NUCLEOTIDE SEQUENCE [LARGE SCALE GENOMIC DNA]</scope>
    <source>
        <strain evidence="3 4">CGMCC 1.12689</strain>
    </source>
</reference>
<evidence type="ECO:0000313" key="3">
    <source>
        <dbReference type="EMBL" id="MFD1570185.1"/>
    </source>
</evidence>
<comment type="caution">
    <text evidence="3">The sequence shown here is derived from an EMBL/GenBank/DDBJ whole genome shotgun (WGS) entry which is preliminary data.</text>
</comment>
<dbReference type="Proteomes" id="UP001597185">
    <property type="component" value="Unassembled WGS sequence"/>
</dbReference>
<feature type="domain" description="Helix-hairpin-helix DNA-binding motif class 1" evidence="2">
    <location>
        <begin position="170"/>
        <end position="189"/>
    </location>
</feature>
<dbReference type="InterPro" id="IPR003583">
    <property type="entry name" value="Hlx-hairpin-Hlx_DNA-bd_motif"/>
</dbReference>
<name>A0ABD6BZS6_9EURY</name>
<dbReference type="EMBL" id="JBHUDB010000002">
    <property type="protein sequence ID" value="MFD1570185.1"/>
    <property type="molecule type" value="Genomic_DNA"/>
</dbReference>
<feature type="compositionally biased region" description="Low complexity" evidence="1">
    <location>
        <begin position="1"/>
        <end position="16"/>
    </location>
</feature>
<gene>
    <name evidence="3" type="ORF">ACFR9T_06235</name>
</gene>
<organism evidence="3 4">
    <name type="scientific">Halorubrum laminariae</name>
    <dbReference type="NCBI Taxonomy" id="1433523"/>
    <lineage>
        <taxon>Archaea</taxon>
        <taxon>Methanobacteriati</taxon>
        <taxon>Methanobacteriota</taxon>
        <taxon>Stenosarchaea group</taxon>
        <taxon>Halobacteria</taxon>
        <taxon>Halobacteriales</taxon>
        <taxon>Haloferacaceae</taxon>
        <taxon>Halorubrum</taxon>
    </lineage>
</organism>
<evidence type="ECO:0000256" key="1">
    <source>
        <dbReference type="SAM" id="MobiDB-lite"/>
    </source>
</evidence>
<feature type="domain" description="Helix-hairpin-helix DNA-binding motif class 1" evidence="2">
    <location>
        <begin position="137"/>
        <end position="156"/>
    </location>
</feature>
<protein>
    <submittedName>
        <fullName evidence="3">Helix-hairpin-helix domain-containing protein</fullName>
    </submittedName>
</protein>
<dbReference type="SMART" id="SM00278">
    <property type="entry name" value="HhH1"/>
    <property type="match status" value="2"/>
</dbReference>
<dbReference type="Pfam" id="PF14520">
    <property type="entry name" value="HHH_5"/>
    <property type="match status" value="1"/>
</dbReference>
<dbReference type="AlphaFoldDB" id="A0ABD6BZS6"/>
<feature type="region of interest" description="Disordered" evidence="1">
    <location>
        <begin position="1"/>
        <end position="36"/>
    </location>
</feature>
<keyword evidence="4" id="KW-1185">Reference proteome</keyword>
<evidence type="ECO:0000259" key="2">
    <source>
        <dbReference type="SMART" id="SM00278"/>
    </source>
</evidence>
<dbReference type="InterPro" id="IPR010995">
    <property type="entry name" value="DNA_repair_Rad51/TF_NusA_a-hlx"/>
</dbReference>
<dbReference type="SUPFAM" id="SSF47794">
    <property type="entry name" value="Rad51 N-terminal domain-like"/>
    <property type="match status" value="1"/>
</dbReference>
<accession>A0ABD6BZS6</accession>
<evidence type="ECO:0000313" key="4">
    <source>
        <dbReference type="Proteomes" id="UP001597185"/>
    </source>
</evidence>
<dbReference type="Gene3D" id="1.10.150.20">
    <property type="entry name" value="5' to 3' exonuclease, C-terminal subdomain"/>
    <property type="match status" value="1"/>
</dbReference>
<dbReference type="RefSeq" id="WP_256397009.1">
    <property type="nucleotide sequence ID" value="NZ_JANHDL010000004.1"/>
</dbReference>
<sequence length="191" mass="20966">MSATTEADTVTAEAQTPLSEGQVYTDSRESETPEPAETYTIIFADHQTVVLEDSGGHRRFESRDQFDTARGDRWKFAEDAQADNDSPAVTTPEPFISSLAVLRQSYKASEELDPTDTRADTITDAINLISKNTTDPIPLTEIDGIGDRTAKNLREAGVTTELDVHAASDEFLLDLPGVGQKNLTNLRRHIN</sequence>
<proteinExistence type="predicted"/>